<evidence type="ECO:0000313" key="1">
    <source>
        <dbReference type="EMBL" id="NYD76026.1"/>
    </source>
</evidence>
<dbReference type="AlphaFoldDB" id="A0A852T314"/>
<proteinExistence type="predicted"/>
<keyword evidence="2" id="KW-1185">Reference proteome</keyword>
<reference evidence="1 2" key="1">
    <citation type="submission" date="2020-07" db="EMBL/GenBank/DDBJ databases">
        <title>Sequencing the genomes of 1000 actinobacteria strains.</title>
        <authorList>
            <person name="Klenk H.-P."/>
        </authorList>
    </citation>
    <scope>NUCLEOTIDE SEQUENCE [LARGE SCALE GENOMIC DNA]</scope>
    <source>
        <strain evidence="1 2">DSM 23871</strain>
    </source>
</reference>
<dbReference type="EMBL" id="JACCBJ010000001">
    <property type="protein sequence ID" value="NYD76026.1"/>
    <property type="molecule type" value="Genomic_DNA"/>
</dbReference>
<comment type="caution">
    <text evidence="1">The sequence shown here is derived from an EMBL/GenBank/DDBJ whole genome shotgun (WGS) entry which is preliminary data.</text>
</comment>
<sequence>MTDKEAAALYLSSACAANVPSKVFNDAWANPNPDLATIKQTAATTRDAVAATAKTLDEGRWPAAVKDDIAIVRDSDFAQASILGGIASSSTLEQAFQNQFPATDPASAASQRIRSRLGLPADPYQGC</sequence>
<dbReference type="Proteomes" id="UP000589620">
    <property type="component" value="Unassembled WGS sequence"/>
</dbReference>
<organism evidence="1 2">
    <name type="scientific">Leifsonia soli</name>
    <dbReference type="NCBI Taxonomy" id="582665"/>
    <lineage>
        <taxon>Bacteria</taxon>
        <taxon>Bacillati</taxon>
        <taxon>Actinomycetota</taxon>
        <taxon>Actinomycetes</taxon>
        <taxon>Micrococcales</taxon>
        <taxon>Microbacteriaceae</taxon>
        <taxon>Leifsonia</taxon>
    </lineage>
</organism>
<protein>
    <submittedName>
        <fullName evidence="1">Uncharacterized protein</fullName>
    </submittedName>
</protein>
<name>A0A852T314_9MICO</name>
<accession>A0A852T314</accession>
<dbReference type="RefSeq" id="WP_179457782.1">
    <property type="nucleotide sequence ID" value="NZ_BAAAPX010000001.1"/>
</dbReference>
<evidence type="ECO:0000313" key="2">
    <source>
        <dbReference type="Proteomes" id="UP000589620"/>
    </source>
</evidence>
<gene>
    <name evidence="1" type="ORF">BJ963_003545</name>
</gene>